<proteinExistence type="predicted"/>
<gene>
    <name evidence="3" type="ORF">K450DRAFT_236319</name>
</gene>
<evidence type="ECO:0000313" key="4">
    <source>
        <dbReference type="Proteomes" id="UP001206595"/>
    </source>
</evidence>
<feature type="compositionally biased region" description="Low complexity" evidence="1">
    <location>
        <begin position="114"/>
        <end position="134"/>
    </location>
</feature>
<evidence type="ECO:0000313" key="3">
    <source>
        <dbReference type="EMBL" id="KAI8580581.1"/>
    </source>
</evidence>
<dbReference type="GeneID" id="75913581"/>
<evidence type="ECO:0000256" key="1">
    <source>
        <dbReference type="SAM" id="MobiDB-lite"/>
    </source>
</evidence>
<protein>
    <submittedName>
        <fullName evidence="3">Uncharacterized protein</fullName>
    </submittedName>
</protein>
<reference evidence="3" key="1">
    <citation type="submission" date="2021-06" db="EMBL/GenBank/DDBJ databases">
        <authorList>
            <consortium name="DOE Joint Genome Institute"/>
            <person name="Mondo S.J."/>
            <person name="Amses K.R."/>
            <person name="Simmons D.R."/>
            <person name="Longcore J.E."/>
            <person name="Seto K."/>
            <person name="Alves G.H."/>
            <person name="Bonds A.E."/>
            <person name="Quandt C.A."/>
            <person name="Davis W.J."/>
            <person name="Chang Y."/>
            <person name="Letcher P.M."/>
            <person name="Powell M.J."/>
            <person name="Kuo A."/>
            <person name="Labutti K."/>
            <person name="Pangilinan J."/>
            <person name="Andreopoulos W."/>
            <person name="Tritt A."/>
            <person name="Riley R."/>
            <person name="Hundley H."/>
            <person name="Johnson J."/>
            <person name="Lipzen A."/>
            <person name="Barry K."/>
            <person name="Berbee M.L."/>
            <person name="Buchler N.E."/>
            <person name="Grigoriev I.V."/>
            <person name="Spatafora J.W."/>
            <person name="Stajich J.E."/>
            <person name="James T.Y."/>
        </authorList>
    </citation>
    <scope>NUCLEOTIDE SEQUENCE</scope>
    <source>
        <strain evidence="3">AG</strain>
    </source>
</reference>
<dbReference type="EMBL" id="MU620911">
    <property type="protein sequence ID" value="KAI8580581.1"/>
    <property type="molecule type" value="Genomic_DNA"/>
</dbReference>
<feature type="compositionally biased region" description="Polar residues" evidence="1">
    <location>
        <begin position="135"/>
        <end position="153"/>
    </location>
</feature>
<name>A0AAD5EAY3_UMBRA</name>
<comment type="caution">
    <text evidence="3">The sequence shown here is derived from an EMBL/GenBank/DDBJ whole genome shotgun (WGS) entry which is preliminary data.</text>
</comment>
<keyword evidence="2" id="KW-0732">Signal</keyword>
<dbReference type="AlphaFoldDB" id="A0AAD5EAY3"/>
<reference evidence="3" key="2">
    <citation type="journal article" date="2022" name="Proc. Natl. Acad. Sci. U.S.A.">
        <title>Diploid-dominant life cycles characterize the early evolution of Fungi.</title>
        <authorList>
            <person name="Amses K.R."/>
            <person name="Simmons D.R."/>
            <person name="Longcore J.E."/>
            <person name="Mondo S.J."/>
            <person name="Seto K."/>
            <person name="Jeronimo G.H."/>
            <person name="Bonds A.E."/>
            <person name="Quandt C.A."/>
            <person name="Davis W.J."/>
            <person name="Chang Y."/>
            <person name="Federici B.A."/>
            <person name="Kuo A."/>
            <person name="LaButti K."/>
            <person name="Pangilinan J."/>
            <person name="Andreopoulos W."/>
            <person name="Tritt A."/>
            <person name="Riley R."/>
            <person name="Hundley H."/>
            <person name="Johnson J."/>
            <person name="Lipzen A."/>
            <person name="Barry K."/>
            <person name="Lang B.F."/>
            <person name="Cuomo C.A."/>
            <person name="Buchler N.E."/>
            <person name="Grigoriev I.V."/>
            <person name="Spatafora J.W."/>
            <person name="Stajich J.E."/>
            <person name="James T.Y."/>
        </authorList>
    </citation>
    <scope>NUCLEOTIDE SEQUENCE</scope>
    <source>
        <strain evidence="3">AG</strain>
    </source>
</reference>
<feature type="signal peptide" evidence="2">
    <location>
        <begin position="1"/>
        <end position="18"/>
    </location>
</feature>
<dbReference type="RefSeq" id="XP_051445585.1">
    <property type="nucleotide sequence ID" value="XM_051588236.1"/>
</dbReference>
<feature type="region of interest" description="Disordered" evidence="1">
    <location>
        <begin position="104"/>
        <end position="155"/>
    </location>
</feature>
<keyword evidence="4" id="KW-1185">Reference proteome</keyword>
<organism evidence="3 4">
    <name type="scientific">Umbelopsis ramanniana AG</name>
    <dbReference type="NCBI Taxonomy" id="1314678"/>
    <lineage>
        <taxon>Eukaryota</taxon>
        <taxon>Fungi</taxon>
        <taxon>Fungi incertae sedis</taxon>
        <taxon>Mucoromycota</taxon>
        <taxon>Mucoromycotina</taxon>
        <taxon>Umbelopsidomycetes</taxon>
        <taxon>Umbelopsidales</taxon>
        <taxon>Umbelopsidaceae</taxon>
        <taxon>Umbelopsis</taxon>
    </lineage>
</organism>
<evidence type="ECO:0000256" key="2">
    <source>
        <dbReference type="SAM" id="SignalP"/>
    </source>
</evidence>
<accession>A0AAD5EAY3</accession>
<feature type="chain" id="PRO_5042054363" evidence="2">
    <location>
        <begin position="19"/>
        <end position="177"/>
    </location>
</feature>
<sequence length="177" mass="17963">MKSTFLLIIAYMLAYANAQASSTCLDAAVFNLCIKTQQSNLNSCGPVDYNCLCQWQKAILTCYNVCTDTASANQAAIQQGVVTSICGAASIAVPPATNVSQTSASVPSQTMAAGPSSSNLPLTSSGSNGTSSGSIKANPSATIPSTPPANTKSEGTHAVSSGIAIVLLTSSVLYFIL</sequence>
<dbReference type="Proteomes" id="UP001206595">
    <property type="component" value="Unassembled WGS sequence"/>
</dbReference>